<comment type="caution">
    <text evidence="2">The sequence shown here is derived from an EMBL/GenBank/DDBJ whole genome shotgun (WGS) entry which is preliminary data.</text>
</comment>
<dbReference type="OrthoDB" id="2306834at2"/>
<dbReference type="PATRIC" id="fig|1423773.3.peg.255"/>
<dbReference type="Proteomes" id="UP000051162">
    <property type="component" value="Unassembled WGS sequence"/>
</dbReference>
<organism evidence="2 3">
    <name type="scientific">Levilactobacillus namurensis DSM 19117</name>
    <dbReference type="NCBI Taxonomy" id="1423773"/>
    <lineage>
        <taxon>Bacteria</taxon>
        <taxon>Bacillati</taxon>
        <taxon>Bacillota</taxon>
        <taxon>Bacilli</taxon>
        <taxon>Lactobacillales</taxon>
        <taxon>Lactobacillaceae</taxon>
        <taxon>Levilactobacillus</taxon>
    </lineage>
</organism>
<dbReference type="EMBL" id="AZDT01000055">
    <property type="protein sequence ID" value="KRK73678.1"/>
    <property type="molecule type" value="Genomic_DNA"/>
</dbReference>
<dbReference type="SUPFAM" id="SSF49899">
    <property type="entry name" value="Concanavalin A-like lectins/glucanases"/>
    <property type="match status" value="1"/>
</dbReference>
<dbReference type="STRING" id="1423773.FD30_GL000251"/>
<keyword evidence="3" id="KW-1185">Reference proteome</keyword>
<gene>
    <name evidence="2" type="ORF">FD30_GL000251</name>
</gene>
<name>A0A0R1JQV2_9LACO</name>
<dbReference type="GeneID" id="84783259"/>
<evidence type="ECO:0000313" key="3">
    <source>
        <dbReference type="Proteomes" id="UP000051162"/>
    </source>
</evidence>
<feature type="chain" id="PRO_5038965944" description="WxL domain-containing protein" evidence="1">
    <location>
        <begin position="28"/>
        <end position="708"/>
    </location>
</feature>
<keyword evidence="1" id="KW-0732">Signal</keyword>
<reference evidence="2 3" key="1">
    <citation type="journal article" date="2015" name="Genome Announc.">
        <title>Expanding the biotechnology potential of lactobacilli through comparative genomics of 213 strains and associated genera.</title>
        <authorList>
            <person name="Sun Z."/>
            <person name="Harris H.M."/>
            <person name="McCann A."/>
            <person name="Guo C."/>
            <person name="Argimon S."/>
            <person name="Zhang W."/>
            <person name="Yang X."/>
            <person name="Jeffery I.B."/>
            <person name="Cooney J.C."/>
            <person name="Kagawa T.F."/>
            <person name="Liu W."/>
            <person name="Song Y."/>
            <person name="Salvetti E."/>
            <person name="Wrobel A."/>
            <person name="Rasinkangas P."/>
            <person name="Parkhill J."/>
            <person name="Rea M.C."/>
            <person name="O'Sullivan O."/>
            <person name="Ritari J."/>
            <person name="Douillard F.P."/>
            <person name="Paul Ross R."/>
            <person name="Yang R."/>
            <person name="Briner A.E."/>
            <person name="Felis G.E."/>
            <person name="de Vos W.M."/>
            <person name="Barrangou R."/>
            <person name="Klaenhammer T.R."/>
            <person name="Caufield P.W."/>
            <person name="Cui Y."/>
            <person name="Zhang H."/>
            <person name="O'Toole P.W."/>
        </authorList>
    </citation>
    <scope>NUCLEOTIDE SEQUENCE [LARGE SCALE GENOMIC DNA]</scope>
    <source>
        <strain evidence="2 3">DSM 19117</strain>
    </source>
</reference>
<protein>
    <recommendedName>
        <fullName evidence="4">WxL domain-containing protein</fullName>
    </recommendedName>
</protein>
<evidence type="ECO:0000313" key="2">
    <source>
        <dbReference type="EMBL" id="KRK73678.1"/>
    </source>
</evidence>
<dbReference type="RefSeq" id="WP_056944579.1">
    <property type="nucleotide sequence ID" value="NZ_AZDT01000055.1"/>
</dbReference>
<feature type="signal peptide" evidence="1">
    <location>
        <begin position="1"/>
        <end position="27"/>
    </location>
</feature>
<dbReference type="InterPro" id="IPR013320">
    <property type="entry name" value="ConA-like_dom_sf"/>
</dbReference>
<dbReference type="AlphaFoldDB" id="A0A0R1JQV2"/>
<evidence type="ECO:0000256" key="1">
    <source>
        <dbReference type="SAM" id="SignalP"/>
    </source>
</evidence>
<dbReference type="Gene3D" id="2.60.120.200">
    <property type="match status" value="1"/>
</dbReference>
<proteinExistence type="predicted"/>
<accession>A0A0R1JQV2</accession>
<evidence type="ECO:0008006" key="4">
    <source>
        <dbReference type="Google" id="ProtNLM"/>
    </source>
</evidence>
<sequence>MQQWQWRLGWLVMLVAWVSLGLAPAQAQGATLNQALDQAPQGIKLDGVFTPGQAQGNVSRVKETANPLTQAVVVTDDVNQFGAIWSTEANYFDLTRDQQVSMWMYFDQDRDGYRVADGMAFVLQNDPAGLQAKPKFPGNRTSGETLGVWGVDFDRWNSSAQKIADSAIQRSWALEFDTFVNGSEQPGVAGSFDHDLAAAHIAVNYPAQANSYTMVLNRKWIFEKNYYAKMQHRGLIQATNSGQPLLADGQWHHVTLQWDAQKSQMTYSYNDKQPDRDANDQSQLVKAERRTVTIDQRIIDPQHTGKVRWGFTGATGAHAANNLVVFENVPDLVNSTATATLTNRTRGTVIQDGDRIRSGEQVELDYQLTYLGGKQSWERLEGKLHLPEHLDFTAGTVTDGTGTRTPLTADQLRGHQPLPLGTLTQHQPTAHLTLQGTVQDVAAVTDVAPHLSVFQSANGVGVATANTPGFKVYPHQELVVDLPQKAYTLYPEETTTILGRLHLKDGGPVVAHDDVWLYPVLNGRTLPRVPIRDGQIQWTPDPHQLKWGQNRVTLSARDAGGNVSPPVTVTITVVGTLTFETVSKRGSFQATRLMGHTQRVWHTNDWQLRVLDTRRSARPWQLQATATPLVDPQQVALAGQVIYRQGATERVLNQSPTVIYQGITTGDPVTDITQRWTATSGVGLQLGGSALAGTYHTTITWQLMDTPS</sequence>